<keyword evidence="8" id="KW-0175">Coiled coil</keyword>
<dbReference type="PANTHER" id="PTHR23155">
    <property type="entry name" value="DISEASE RESISTANCE PROTEIN RP"/>
    <property type="match status" value="1"/>
</dbReference>
<dbReference type="EnsemblPlants" id="PGSC0003DMT400031076">
    <property type="protein sequence ID" value="PGSC0003DMT400031076"/>
    <property type="gene ID" value="PGSC0003DMG400011906"/>
</dbReference>
<dbReference type="Gene3D" id="1.10.8.430">
    <property type="entry name" value="Helical domain of apoptotic protease-activating factors"/>
    <property type="match status" value="1"/>
</dbReference>
<dbReference type="Pfam" id="PF23559">
    <property type="entry name" value="WHD_DRP"/>
    <property type="match status" value="1"/>
</dbReference>
<dbReference type="InterPro" id="IPR044974">
    <property type="entry name" value="Disease_R_plants"/>
</dbReference>
<evidence type="ECO:0000259" key="10">
    <source>
        <dbReference type="Pfam" id="PF00931"/>
    </source>
</evidence>
<evidence type="ECO:0000259" key="11">
    <source>
        <dbReference type="Pfam" id="PF23559"/>
    </source>
</evidence>
<evidence type="ECO:0000313" key="13">
    <source>
        <dbReference type="Proteomes" id="UP000011115"/>
    </source>
</evidence>
<keyword evidence="7" id="KW-0067">ATP-binding</keyword>
<dbReference type="InterPro" id="IPR002182">
    <property type="entry name" value="NB-ARC"/>
</dbReference>
<dbReference type="AlphaFoldDB" id="M1AV63"/>
<evidence type="ECO:0000256" key="5">
    <source>
        <dbReference type="ARBA" id="ARBA00022741"/>
    </source>
</evidence>
<dbReference type="Gene3D" id="3.40.50.300">
    <property type="entry name" value="P-loop containing nucleotide triphosphate hydrolases"/>
    <property type="match status" value="1"/>
</dbReference>
<evidence type="ECO:0000256" key="4">
    <source>
        <dbReference type="ARBA" id="ARBA00022737"/>
    </source>
</evidence>
<dbReference type="InParanoid" id="M1AV63"/>
<dbReference type="SUPFAM" id="SSF52540">
    <property type="entry name" value="P-loop containing nucleoside triphosphate hydrolases"/>
    <property type="match status" value="1"/>
</dbReference>
<evidence type="ECO:0000256" key="6">
    <source>
        <dbReference type="ARBA" id="ARBA00022821"/>
    </source>
</evidence>
<evidence type="ECO:0000256" key="3">
    <source>
        <dbReference type="ARBA" id="ARBA00022614"/>
    </source>
</evidence>
<dbReference type="PRINTS" id="PR00364">
    <property type="entry name" value="DISEASERSIST"/>
</dbReference>
<dbReference type="FunFam" id="1.10.10.10:FF:000322">
    <property type="entry name" value="Probable disease resistance protein At1g63360"/>
    <property type="match status" value="1"/>
</dbReference>
<evidence type="ECO:0000256" key="2">
    <source>
        <dbReference type="ARBA" id="ARBA00008894"/>
    </source>
</evidence>
<dbReference type="GO" id="GO:0016020">
    <property type="term" value="C:membrane"/>
    <property type="evidence" value="ECO:0007669"/>
    <property type="project" value="UniProtKB-SubCell"/>
</dbReference>
<dbReference type="Gene3D" id="3.80.10.10">
    <property type="entry name" value="Ribonuclease Inhibitor"/>
    <property type="match status" value="1"/>
</dbReference>
<keyword evidence="4" id="KW-0677">Repeat</keyword>
<dbReference type="InterPro" id="IPR058922">
    <property type="entry name" value="WHD_DRP"/>
</dbReference>
<dbReference type="GO" id="GO:0005524">
    <property type="term" value="F:ATP binding"/>
    <property type="evidence" value="ECO:0007669"/>
    <property type="project" value="UniProtKB-KW"/>
</dbReference>
<dbReference type="eggNOG" id="KOG4658">
    <property type="taxonomic scope" value="Eukaryota"/>
</dbReference>
<comment type="subcellular location">
    <subcellularLocation>
        <location evidence="1">Membrane</location>
        <topology evidence="1">Peripheral membrane protein</topology>
    </subcellularLocation>
</comment>
<proteinExistence type="inferred from homology"/>
<dbReference type="GO" id="GO:0006952">
    <property type="term" value="P:defense response"/>
    <property type="evidence" value="ECO:0007669"/>
    <property type="project" value="UniProtKB-KW"/>
</dbReference>
<comment type="similarity">
    <text evidence="2">Belongs to the disease resistance NB-LRR family.</text>
</comment>
<dbReference type="Gene3D" id="1.10.10.10">
    <property type="entry name" value="Winged helix-like DNA-binding domain superfamily/Winged helix DNA-binding domain"/>
    <property type="match status" value="1"/>
</dbReference>
<accession>M1AV63</accession>
<reference evidence="13" key="1">
    <citation type="journal article" date="2011" name="Nature">
        <title>Genome sequence and analysis of the tuber crop potato.</title>
        <authorList>
            <consortium name="The Potato Genome Sequencing Consortium"/>
        </authorList>
    </citation>
    <scope>NUCLEOTIDE SEQUENCE [LARGE SCALE GENOMIC DNA]</scope>
    <source>
        <strain evidence="13">cv. DM1-3 516 R44</strain>
    </source>
</reference>
<dbReference type="InterPro" id="IPR036388">
    <property type="entry name" value="WH-like_DNA-bd_sf"/>
</dbReference>
<dbReference type="Pfam" id="PF00931">
    <property type="entry name" value="NB-ARC"/>
    <property type="match status" value="2"/>
</dbReference>
<dbReference type="InterPro" id="IPR027417">
    <property type="entry name" value="P-loop_NTPase"/>
</dbReference>
<dbReference type="SUPFAM" id="SSF52058">
    <property type="entry name" value="L domain-like"/>
    <property type="match status" value="1"/>
</dbReference>
<dbReference type="GO" id="GO:0043531">
    <property type="term" value="F:ADP binding"/>
    <property type="evidence" value="ECO:0007669"/>
    <property type="project" value="InterPro"/>
</dbReference>
<evidence type="ECO:0000256" key="9">
    <source>
        <dbReference type="ARBA" id="ARBA00023136"/>
    </source>
</evidence>
<dbReference type="Proteomes" id="UP000011115">
    <property type="component" value="Unassembled WGS sequence"/>
</dbReference>
<evidence type="ECO:0000313" key="12">
    <source>
        <dbReference type="EnsemblPlants" id="PGSC0003DMT400031076"/>
    </source>
</evidence>
<feature type="domain" description="NB-ARC" evidence="10">
    <location>
        <begin position="110"/>
        <end position="171"/>
    </location>
</feature>
<evidence type="ECO:0000256" key="8">
    <source>
        <dbReference type="ARBA" id="ARBA00023054"/>
    </source>
</evidence>
<dbReference type="Gramene" id="PGSC0003DMT400031076">
    <property type="protein sequence ID" value="PGSC0003DMT400031076"/>
    <property type="gene ID" value="PGSC0003DMG400011906"/>
</dbReference>
<keyword evidence="13" id="KW-1185">Reference proteome</keyword>
<dbReference type="PANTHER" id="PTHR23155:SF1228">
    <property type="entry name" value="NB-ARC DOMAIN CONTAINING PROTEIN, EXPRESSED"/>
    <property type="match status" value="1"/>
</dbReference>
<sequence>MLCCFDFDFEEDAESIIGMENVRTSERTPSRSFPSIDEEIVGFEEDAENIIQKLTGRTEELDVVSIVGMPGLGKTTLAKKVFTHPSMDKHFDVQAWCSISKEHNLRKEVKAWEELRLSFPRDKNGSRIVVTTRDEEVARQLKHHSDPYFLRFLTVDESWDLLQKKVFQGETCPPKLLRTGLRVAESCKGLPLVIVLIAGIIAKKRIASVWLEIAKDLRSHVLEEQNTKIIESSFDYLENHLKFCLLYMGLFPEDYKFPVSDLLKLWIAENFVDNMGLENLEEASKICLNDLVNKSLVIVSGRREDNGEIEYCTVHDVVHEFCLRKVTEEKFMRHQLTKRPQSRKYICNYLVEHLLQYEKLLGKFPMLAGLKEGGFVDQCNARSREFIDNPHPSPCEWILVFRVLENLRFIQVLNLLDVNLERRSWVTAVQVVTLLRYLAIRTQEFDFQWVSHLHDLQTLQVVQNDDQLLGYFETSPSIWKMQKLRHVDIQDFSFKWEDNDRALFEESSETVLPNLKTFGKCRIYLVDKTPEFWWRFPNIEQLKLHFIEPGYEVDMPNLEELPLLSLELCFSRAISGYKSIGRASCVVFPSNLRDLSLDRLCITEKAVSQLARLRNLESLKLREVYFKSEDRHGQPGYSICWDVSDYVFRALKYLNLQNVLMTEWCSSEESFPVLEQLIINNCIIQCGQIPCSFADIPTLKLIKLIRCNKYLKLSALDIKKEVEEIAGCDCLQVLSQNEYFDYVMNVDFATDCFGAWDRQDNHRVAG</sequence>
<dbReference type="InterPro" id="IPR032675">
    <property type="entry name" value="LRR_dom_sf"/>
</dbReference>
<organism evidence="12 13">
    <name type="scientific">Solanum tuberosum</name>
    <name type="common">Potato</name>
    <dbReference type="NCBI Taxonomy" id="4113"/>
    <lineage>
        <taxon>Eukaryota</taxon>
        <taxon>Viridiplantae</taxon>
        <taxon>Streptophyta</taxon>
        <taxon>Embryophyta</taxon>
        <taxon>Tracheophyta</taxon>
        <taxon>Spermatophyta</taxon>
        <taxon>Magnoliopsida</taxon>
        <taxon>eudicotyledons</taxon>
        <taxon>Gunneridae</taxon>
        <taxon>Pentapetalae</taxon>
        <taxon>asterids</taxon>
        <taxon>lamiids</taxon>
        <taxon>Solanales</taxon>
        <taxon>Solanaceae</taxon>
        <taxon>Solanoideae</taxon>
        <taxon>Solaneae</taxon>
        <taxon>Solanum</taxon>
    </lineage>
</organism>
<keyword evidence="9" id="KW-0472">Membrane</keyword>
<reference evidence="12" key="2">
    <citation type="submission" date="2015-06" db="UniProtKB">
        <authorList>
            <consortium name="EnsemblPlants"/>
        </authorList>
    </citation>
    <scope>IDENTIFICATION</scope>
    <source>
        <strain evidence="12">DM1-3 516 R44</strain>
    </source>
</reference>
<dbReference type="HOGENOM" id="CLU_000837_35_4_1"/>
<dbReference type="PaxDb" id="4113-PGSC0003DMT400031076"/>
<evidence type="ECO:0000256" key="7">
    <source>
        <dbReference type="ARBA" id="ARBA00022840"/>
    </source>
</evidence>
<keyword evidence="6" id="KW-0611">Plant defense</keyword>
<keyword evidence="3" id="KW-0433">Leucine-rich repeat</keyword>
<feature type="domain" description="Disease resistance protein winged helix" evidence="11">
    <location>
        <begin position="250"/>
        <end position="321"/>
    </location>
</feature>
<dbReference type="InterPro" id="IPR042197">
    <property type="entry name" value="Apaf_helical"/>
</dbReference>
<evidence type="ECO:0000256" key="1">
    <source>
        <dbReference type="ARBA" id="ARBA00004170"/>
    </source>
</evidence>
<name>M1AV63_SOLTU</name>
<keyword evidence="5" id="KW-0547">Nucleotide-binding</keyword>
<feature type="domain" description="NB-ARC" evidence="10">
    <location>
        <begin position="44"/>
        <end position="104"/>
    </location>
</feature>
<dbReference type="OMA" id="EQFSHQD"/>
<protein>
    <submittedName>
        <fullName evidence="12">Tospovirus resistance protein D</fullName>
    </submittedName>
</protein>